<dbReference type="PANTHER" id="PTHR37833:SF1">
    <property type="entry name" value="SIGNAL PEPTIDE PROTEIN"/>
    <property type="match status" value="1"/>
</dbReference>
<dbReference type="EMBL" id="AP026867">
    <property type="protein sequence ID" value="BDS12913.1"/>
    <property type="molecule type" value="Genomic_DNA"/>
</dbReference>
<evidence type="ECO:0000256" key="1">
    <source>
        <dbReference type="SAM" id="SignalP"/>
    </source>
</evidence>
<feature type="signal peptide" evidence="1">
    <location>
        <begin position="1"/>
        <end position="20"/>
    </location>
</feature>
<gene>
    <name evidence="2" type="ORF">AsAng_0036380</name>
</gene>
<name>A0A915YGV2_9BACT</name>
<organism evidence="2 3">
    <name type="scientific">Aureispira anguillae</name>
    <dbReference type="NCBI Taxonomy" id="2864201"/>
    <lineage>
        <taxon>Bacteria</taxon>
        <taxon>Pseudomonadati</taxon>
        <taxon>Bacteroidota</taxon>
        <taxon>Saprospiria</taxon>
        <taxon>Saprospirales</taxon>
        <taxon>Saprospiraceae</taxon>
        <taxon>Aureispira</taxon>
    </lineage>
</organism>
<proteinExistence type="predicted"/>
<protein>
    <submittedName>
        <fullName evidence="2">DUF1573 domain-containing protein</fullName>
    </submittedName>
</protein>
<feature type="chain" id="PRO_5037759194" evidence="1">
    <location>
        <begin position="21"/>
        <end position="164"/>
    </location>
</feature>
<dbReference type="Pfam" id="PF07610">
    <property type="entry name" value="DUF1573"/>
    <property type="match status" value="1"/>
</dbReference>
<dbReference type="RefSeq" id="WP_264788253.1">
    <property type="nucleotide sequence ID" value="NZ_AP026867.1"/>
</dbReference>
<keyword evidence="1" id="KW-0732">Signal</keyword>
<sequence length="164" mass="17620">MRKLFNLFAILLLSVAAASAQDIKFELYKGEKAEAKDLKTADEQQGAKLSQSGTATDWNYGKIEKASTGVRFFKFTNTGAAPLVISAAKGSCGCTVPSYPKEPIMPGEAGYIKVKYDTKRVGAFTKYVTLTTNATSSSTTRLKINGTVEAEAAPTPAKEKTMFN</sequence>
<dbReference type="Proteomes" id="UP001060919">
    <property type="component" value="Chromosome"/>
</dbReference>
<reference evidence="2" key="1">
    <citation type="submission" date="2022-09" db="EMBL/GenBank/DDBJ databases">
        <title>Aureispira anguillicida sp. nov., isolated from Leptocephalus of Japanese eel Anguilla japonica.</title>
        <authorList>
            <person name="Yuasa K."/>
            <person name="Mekata T."/>
            <person name="Ikunari K."/>
        </authorList>
    </citation>
    <scope>NUCLEOTIDE SEQUENCE</scope>
    <source>
        <strain evidence="2">EL160426</strain>
    </source>
</reference>
<evidence type="ECO:0000313" key="2">
    <source>
        <dbReference type="EMBL" id="BDS12913.1"/>
    </source>
</evidence>
<dbReference type="InterPro" id="IPR013783">
    <property type="entry name" value="Ig-like_fold"/>
</dbReference>
<dbReference type="KEGG" id="aup:AsAng_0036380"/>
<dbReference type="Gene3D" id="2.60.40.10">
    <property type="entry name" value="Immunoglobulins"/>
    <property type="match status" value="1"/>
</dbReference>
<dbReference type="InterPro" id="IPR011467">
    <property type="entry name" value="DUF1573"/>
</dbReference>
<dbReference type="PANTHER" id="PTHR37833">
    <property type="entry name" value="LIPOPROTEIN-RELATED"/>
    <property type="match status" value="1"/>
</dbReference>
<accession>A0A915YGV2</accession>
<evidence type="ECO:0000313" key="3">
    <source>
        <dbReference type="Proteomes" id="UP001060919"/>
    </source>
</evidence>
<dbReference type="AlphaFoldDB" id="A0A915YGV2"/>
<keyword evidence="3" id="KW-1185">Reference proteome</keyword>